<dbReference type="GO" id="GO:0050566">
    <property type="term" value="F:asparaginyl-tRNA synthase (glutamine-hydrolyzing) activity"/>
    <property type="evidence" value="ECO:0007669"/>
    <property type="project" value="RHEA"/>
</dbReference>
<dbReference type="GO" id="GO:0005524">
    <property type="term" value="F:ATP binding"/>
    <property type="evidence" value="ECO:0007669"/>
    <property type="project" value="UniProtKB-KW"/>
</dbReference>
<dbReference type="GO" id="GO:0006450">
    <property type="term" value="P:regulation of translational fidelity"/>
    <property type="evidence" value="ECO:0007669"/>
    <property type="project" value="InterPro"/>
</dbReference>
<dbReference type="InterPro" id="IPR003837">
    <property type="entry name" value="GatC"/>
</dbReference>
<keyword evidence="1" id="KW-0067">ATP-binding</keyword>
<dbReference type="GO" id="GO:0070681">
    <property type="term" value="P:glutaminyl-tRNAGln biosynthesis via transamidation"/>
    <property type="evidence" value="ECO:0007669"/>
    <property type="project" value="TreeGrafter"/>
</dbReference>
<dbReference type="STRING" id="83765.SAMN05660284_02565"/>
<protein>
    <recommendedName>
        <fullName evidence="1">Aspartyl/glutamyl-tRNA(Asn/Gln) amidotransferase subunit C</fullName>
        <shortName evidence="1">Asp/Glu-ADT subunit C</shortName>
        <ecNumber evidence="1">6.3.5.-</ecNumber>
    </recommendedName>
</protein>
<evidence type="ECO:0000313" key="2">
    <source>
        <dbReference type="EMBL" id="SFN93507.1"/>
    </source>
</evidence>
<keyword evidence="1" id="KW-0436">Ligase</keyword>
<dbReference type="Pfam" id="PF02686">
    <property type="entry name" value="GatC"/>
    <property type="match status" value="1"/>
</dbReference>
<dbReference type="GO" id="GO:0016740">
    <property type="term" value="F:transferase activity"/>
    <property type="evidence" value="ECO:0007669"/>
    <property type="project" value="UniProtKB-KW"/>
</dbReference>
<reference evidence="3" key="1">
    <citation type="submission" date="2016-10" db="EMBL/GenBank/DDBJ databases">
        <authorList>
            <person name="Varghese N."/>
            <person name="Submissions S."/>
        </authorList>
    </citation>
    <scope>NUCLEOTIDE SEQUENCE [LARGE SCALE GENOMIC DNA]</scope>
    <source>
        <strain evidence="3">DSM 6150</strain>
    </source>
</reference>
<dbReference type="EMBL" id="FOVE01000022">
    <property type="protein sequence ID" value="SFN93507.1"/>
    <property type="molecule type" value="Genomic_DNA"/>
</dbReference>
<comment type="subunit">
    <text evidence="1">Heterotrimer of A, B and C subunits.</text>
</comment>
<dbReference type="PANTHER" id="PTHR15004:SF0">
    <property type="entry name" value="GLUTAMYL-TRNA(GLN) AMIDOTRANSFERASE SUBUNIT C, MITOCHONDRIAL"/>
    <property type="match status" value="1"/>
</dbReference>
<dbReference type="AlphaFoldDB" id="A0A1I5D2X9"/>
<keyword evidence="2" id="KW-0808">Transferase</keyword>
<evidence type="ECO:0000256" key="1">
    <source>
        <dbReference type="HAMAP-Rule" id="MF_00122"/>
    </source>
</evidence>
<comment type="catalytic activity">
    <reaction evidence="1">
        <text>L-aspartyl-tRNA(Asn) + L-glutamine + ATP + H2O = L-asparaginyl-tRNA(Asn) + L-glutamate + ADP + phosphate + 2 H(+)</text>
        <dbReference type="Rhea" id="RHEA:14513"/>
        <dbReference type="Rhea" id="RHEA-COMP:9674"/>
        <dbReference type="Rhea" id="RHEA-COMP:9677"/>
        <dbReference type="ChEBI" id="CHEBI:15377"/>
        <dbReference type="ChEBI" id="CHEBI:15378"/>
        <dbReference type="ChEBI" id="CHEBI:29985"/>
        <dbReference type="ChEBI" id="CHEBI:30616"/>
        <dbReference type="ChEBI" id="CHEBI:43474"/>
        <dbReference type="ChEBI" id="CHEBI:58359"/>
        <dbReference type="ChEBI" id="CHEBI:78515"/>
        <dbReference type="ChEBI" id="CHEBI:78516"/>
        <dbReference type="ChEBI" id="CHEBI:456216"/>
    </reaction>
</comment>
<dbReference type="OrthoDB" id="9794326at2"/>
<dbReference type="HAMAP" id="MF_00122">
    <property type="entry name" value="GatC"/>
    <property type="match status" value="1"/>
</dbReference>
<dbReference type="GO" id="GO:0006412">
    <property type="term" value="P:translation"/>
    <property type="evidence" value="ECO:0007669"/>
    <property type="project" value="UniProtKB-UniRule"/>
</dbReference>
<evidence type="ECO:0000313" key="3">
    <source>
        <dbReference type="Proteomes" id="UP000242869"/>
    </source>
</evidence>
<proteinExistence type="inferred from homology"/>
<gene>
    <name evidence="1" type="primary">gatC</name>
    <name evidence="2" type="ORF">SAMN05660284_02565</name>
</gene>
<comment type="similarity">
    <text evidence="1">Belongs to the GatC family.</text>
</comment>
<keyword evidence="1" id="KW-0547">Nucleotide-binding</keyword>
<dbReference type="SUPFAM" id="SSF141000">
    <property type="entry name" value="Glu-tRNAGln amidotransferase C subunit"/>
    <property type="match status" value="1"/>
</dbReference>
<accession>A0A1I5D2X9</accession>
<comment type="catalytic activity">
    <reaction evidence="1">
        <text>L-glutamyl-tRNA(Gln) + L-glutamine + ATP + H2O = L-glutaminyl-tRNA(Gln) + L-glutamate + ADP + phosphate + H(+)</text>
        <dbReference type="Rhea" id="RHEA:17521"/>
        <dbReference type="Rhea" id="RHEA-COMP:9681"/>
        <dbReference type="Rhea" id="RHEA-COMP:9684"/>
        <dbReference type="ChEBI" id="CHEBI:15377"/>
        <dbReference type="ChEBI" id="CHEBI:15378"/>
        <dbReference type="ChEBI" id="CHEBI:29985"/>
        <dbReference type="ChEBI" id="CHEBI:30616"/>
        <dbReference type="ChEBI" id="CHEBI:43474"/>
        <dbReference type="ChEBI" id="CHEBI:58359"/>
        <dbReference type="ChEBI" id="CHEBI:78520"/>
        <dbReference type="ChEBI" id="CHEBI:78521"/>
        <dbReference type="ChEBI" id="CHEBI:456216"/>
    </reaction>
</comment>
<comment type="function">
    <text evidence="1">Allows the formation of correctly charged Asn-tRNA(Asn) or Gln-tRNA(Gln) through the transamidation of misacylated Asp-tRNA(Asn) or Glu-tRNA(Gln) in organisms which lack either or both of asparaginyl-tRNA or glutaminyl-tRNA synthetases. The reaction takes place in the presence of glutamine and ATP through an activated phospho-Asp-tRNA(Asn) or phospho-Glu-tRNA(Gln).</text>
</comment>
<keyword evidence="1" id="KW-0648">Protein biosynthesis</keyword>
<sequence>MSLTIDDVRRIAKLARIAVTDDELAATQQQLNRIFGLIEEMRAVDTTGIEPMAHAQDVMLRLREDMATAPDRRAEWQAVAPAVENGLYLVPKVIE</sequence>
<dbReference type="NCBIfam" id="TIGR00135">
    <property type="entry name" value="gatC"/>
    <property type="match status" value="1"/>
</dbReference>
<organism evidence="2 3">
    <name type="scientific">Formivibrio citricus</name>
    <dbReference type="NCBI Taxonomy" id="83765"/>
    <lineage>
        <taxon>Bacteria</taxon>
        <taxon>Pseudomonadati</taxon>
        <taxon>Pseudomonadota</taxon>
        <taxon>Betaproteobacteria</taxon>
        <taxon>Neisseriales</taxon>
        <taxon>Chitinibacteraceae</taxon>
        <taxon>Formivibrio</taxon>
    </lineage>
</organism>
<dbReference type="GO" id="GO:0050567">
    <property type="term" value="F:glutaminyl-tRNA synthase (glutamine-hydrolyzing) activity"/>
    <property type="evidence" value="ECO:0007669"/>
    <property type="project" value="UniProtKB-UniRule"/>
</dbReference>
<dbReference type="PANTHER" id="PTHR15004">
    <property type="entry name" value="GLUTAMYL-TRNA(GLN) AMIDOTRANSFERASE SUBUNIT C, MITOCHONDRIAL"/>
    <property type="match status" value="1"/>
</dbReference>
<dbReference type="RefSeq" id="WP_091197395.1">
    <property type="nucleotide sequence ID" value="NZ_FOVE01000022.1"/>
</dbReference>
<dbReference type="Gene3D" id="1.10.20.60">
    <property type="entry name" value="Glu-tRNAGln amidotransferase C subunit, N-terminal domain"/>
    <property type="match status" value="1"/>
</dbReference>
<keyword evidence="3" id="KW-1185">Reference proteome</keyword>
<dbReference type="EC" id="6.3.5.-" evidence="1"/>
<dbReference type="Proteomes" id="UP000242869">
    <property type="component" value="Unassembled WGS sequence"/>
</dbReference>
<name>A0A1I5D2X9_9NEIS</name>
<dbReference type="InterPro" id="IPR036113">
    <property type="entry name" value="Asp/Glu-ADT_sf_sub_c"/>
</dbReference>